<evidence type="ECO:0000313" key="2">
    <source>
        <dbReference type="Proteomes" id="UP000010798"/>
    </source>
</evidence>
<dbReference type="Proteomes" id="UP000010798">
    <property type="component" value="Chromosome"/>
</dbReference>
<dbReference type="KEGG" id="saci:Sinac_0298"/>
<reference evidence="1 2" key="1">
    <citation type="submission" date="2012-02" db="EMBL/GenBank/DDBJ databases">
        <title>Complete sequence of chromosome of Singulisphaera acidiphila DSM 18658.</title>
        <authorList>
            <consortium name="US DOE Joint Genome Institute (JGI-PGF)"/>
            <person name="Lucas S."/>
            <person name="Copeland A."/>
            <person name="Lapidus A."/>
            <person name="Glavina del Rio T."/>
            <person name="Dalin E."/>
            <person name="Tice H."/>
            <person name="Bruce D."/>
            <person name="Goodwin L."/>
            <person name="Pitluck S."/>
            <person name="Peters L."/>
            <person name="Ovchinnikova G."/>
            <person name="Chertkov O."/>
            <person name="Kyrpides N."/>
            <person name="Mavromatis K."/>
            <person name="Ivanova N."/>
            <person name="Brettin T."/>
            <person name="Detter J.C."/>
            <person name="Han C."/>
            <person name="Larimer F."/>
            <person name="Land M."/>
            <person name="Hauser L."/>
            <person name="Markowitz V."/>
            <person name="Cheng J.-F."/>
            <person name="Hugenholtz P."/>
            <person name="Woyke T."/>
            <person name="Wu D."/>
            <person name="Tindall B."/>
            <person name="Pomrenke H."/>
            <person name="Brambilla E."/>
            <person name="Klenk H.-P."/>
            <person name="Eisen J.A."/>
        </authorList>
    </citation>
    <scope>NUCLEOTIDE SEQUENCE [LARGE SCALE GENOMIC DNA]</scope>
    <source>
        <strain evidence="2">ATCC BAA-1392 / DSM 18658 / VKM B-2454 / MOB10</strain>
    </source>
</reference>
<keyword evidence="2" id="KW-1185">Reference proteome</keyword>
<dbReference type="HOGENOM" id="CLU_1395474_0_0_0"/>
<accession>L0D5P7</accession>
<sequence length="195" mass="22163">MLYDPSVVTDAVFEQLHGLQAVAPVALGWTTGNGNTTLPLVAQPEHWRAHDRAETTAQVARIVQLGWECSLAMLPLHVASNEADIRLRFPRLDDHKKKAHLAHYRERNRGPVNEPRQAWIVTRESRLAVTWDFMLGFTTAQKRELFGPWHQVEFAWPAEAYQVNGWTFPTIESDKTGWISQYVLQLEAWAAGEPG</sequence>
<evidence type="ECO:0000313" key="1">
    <source>
        <dbReference type="EMBL" id="AGA24744.1"/>
    </source>
</evidence>
<dbReference type="AlphaFoldDB" id="L0D5P7"/>
<gene>
    <name evidence="1" type="ordered locus">Sinac_0298</name>
</gene>
<dbReference type="EMBL" id="CP003364">
    <property type="protein sequence ID" value="AGA24744.1"/>
    <property type="molecule type" value="Genomic_DNA"/>
</dbReference>
<proteinExistence type="predicted"/>
<organism evidence="1 2">
    <name type="scientific">Singulisphaera acidiphila (strain ATCC BAA-1392 / DSM 18658 / VKM B-2454 / MOB10)</name>
    <dbReference type="NCBI Taxonomy" id="886293"/>
    <lineage>
        <taxon>Bacteria</taxon>
        <taxon>Pseudomonadati</taxon>
        <taxon>Planctomycetota</taxon>
        <taxon>Planctomycetia</taxon>
        <taxon>Isosphaerales</taxon>
        <taxon>Isosphaeraceae</taxon>
        <taxon>Singulisphaera</taxon>
    </lineage>
</organism>
<name>L0D5P7_SINAD</name>
<protein>
    <submittedName>
        <fullName evidence="1">Uncharacterized protein</fullName>
    </submittedName>
</protein>